<accession>A0A368GVW4</accession>
<reference evidence="2 3" key="1">
    <citation type="submission" date="2014-10" db="EMBL/GenBank/DDBJ databases">
        <title>Draft genome of the hookworm Ancylostoma caninum.</title>
        <authorList>
            <person name="Mitreva M."/>
        </authorList>
    </citation>
    <scope>NUCLEOTIDE SEQUENCE [LARGE SCALE GENOMIC DNA]</scope>
    <source>
        <strain evidence="2 3">Baltimore</strain>
    </source>
</reference>
<dbReference type="InterPro" id="IPR035940">
    <property type="entry name" value="CAP_sf"/>
</dbReference>
<dbReference type="Gene3D" id="3.40.33.10">
    <property type="entry name" value="CAP"/>
    <property type="match status" value="2"/>
</dbReference>
<proteinExistence type="predicted"/>
<sequence length="371" mass="40674">MWRVTTFRQRWDCDIEKYASDIMCGTAVTGDYYAMTETFKNGNDCNATVQTNTLLKKWWDESNAINLADSLEYSGDVPTKAPDFSHMAYAPVRAFACTYGTCPSTTGLKLTCVYKRKIPTTTKPPAKTPVIYAKVKSLEKVCSLCKTTLQTEPCIKHLCQQEYVPAGDIPKRACAAQDGLSNDLQDIAVDMHNYYRRLVATGWDPTKDGYAPRAKAMNALNYDCGDPKVQDNIGSATKTLVDNCPKDAPTATGGYSLNHYYENTYKLSPEELLEKAITNWADEVSKVGKDNIYTKGAGFDNYANMMHDESDKITCAVNVCTQSGGSAVVCQYNIPPDEGDAIYQMGAPCKACPAAAPCDDKLGGLCVKPQP</sequence>
<evidence type="ECO:0000313" key="2">
    <source>
        <dbReference type="EMBL" id="RCN47145.1"/>
    </source>
</evidence>
<dbReference type="STRING" id="29170.A0A368GVW4"/>
<dbReference type="Pfam" id="PF00188">
    <property type="entry name" value="CAP"/>
    <property type="match status" value="1"/>
</dbReference>
<dbReference type="AlphaFoldDB" id="A0A368GVW4"/>
<protein>
    <submittedName>
        <fullName evidence="2">SCP-like protein</fullName>
    </submittedName>
</protein>
<evidence type="ECO:0000313" key="3">
    <source>
        <dbReference type="Proteomes" id="UP000252519"/>
    </source>
</evidence>
<dbReference type="Proteomes" id="UP000252519">
    <property type="component" value="Unassembled WGS sequence"/>
</dbReference>
<dbReference type="SMART" id="SM00198">
    <property type="entry name" value="SCP"/>
    <property type="match status" value="1"/>
</dbReference>
<organism evidence="2 3">
    <name type="scientific">Ancylostoma caninum</name>
    <name type="common">Dog hookworm</name>
    <dbReference type="NCBI Taxonomy" id="29170"/>
    <lineage>
        <taxon>Eukaryota</taxon>
        <taxon>Metazoa</taxon>
        <taxon>Ecdysozoa</taxon>
        <taxon>Nematoda</taxon>
        <taxon>Chromadorea</taxon>
        <taxon>Rhabditida</taxon>
        <taxon>Rhabditina</taxon>
        <taxon>Rhabditomorpha</taxon>
        <taxon>Strongyloidea</taxon>
        <taxon>Ancylostomatidae</taxon>
        <taxon>Ancylostomatinae</taxon>
        <taxon>Ancylostoma</taxon>
    </lineage>
</organism>
<name>A0A368GVW4_ANCCA</name>
<evidence type="ECO:0000259" key="1">
    <source>
        <dbReference type="SMART" id="SM00198"/>
    </source>
</evidence>
<comment type="caution">
    <text evidence="2">The sequence shown here is derived from an EMBL/GenBank/DDBJ whole genome shotgun (WGS) entry which is preliminary data.</text>
</comment>
<dbReference type="EMBL" id="JOJR01000066">
    <property type="protein sequence ID" value="RCN47145.1"/>
    <property type="molecule type" value="Genomic_DNA"/>
</dbReference>
<dbReference type="SUPFAM" id="SSF55797">
    <property type="entry name" value="PR-1-like"/>
    <property type="match status" value="1"/>
</dbReference>
<gene>
    <name evidence="2" type="ORF">ANCCAN_06722</name>
</gene>
<dbReference type="OrthoDB" id="414826at2759"/>
<feature type="domain" description="SCP" evidence="1">
    <location>
        <begin position="183"/>
        <end position="336"/>
    </location>
</feature>
<dbReference type="CDD" id="cd05380">
    <property type="entry name" value="CAP_euk"/>
    <property type="match status" value="1"/>
</dbReference>
<dbReference type="InterPro" id="IPR014044">
    <property type="entry name" value="CAP_dom"/>
</dbReference>
<keyword evidence="3" id="KW-1185">Reference proteome</keyword>